<dbReference type="InterPro" id="IPR013078">
    <property type="entry name" value="His_Pase_superF_clade-1"/>
</dbReference>
<dbReference type="SUPFAM" id="SSF53254">
    <property type="entry name" value="Phosphoglycerate mutase-like"/>
    <property type="match status" value="1"/>
</dbReference>
<dbReference type="GO" id="GO:0016791">
    <property type="term" value="F:phosphatase activity"/>
    <property type="evidence" value="ECO:0007669"/>
    <property type="project" value="TreeGrafter"/>
</dbReference>
<organism evidence="1 2">
    <name type="scientific">Phanerochaete sordida</name>
    <dbReference type="NCBI Taxonomy" id="48140"/>
    <lineage>
        <taxon>Eukaryota</taxon>
        <taxon>Fungi</taxon>
        <taxon>Dikarya</taxon>
        <taxon>Basidiomycota</taxon>
        <taxon>Agaricomycotina</taxon>
        <taxon>Agaricomycetes</taxon>
        <taxon>Polyporales</taxon>
        <taxon>Phanerochaetaceae</taxon>
        <taxon>Phanerochaete</taxon>
    </lineage>
</organism>
<dbReference type="Pfam" id="PF00300">
    <property type="entry name" value="His_Phos_1"/>
    <property type="match status" value="1"/>
</dbReference>
<dbReference type="Proteomes" id="UP000703269">
    <property type="component" value="Unassembled WGS sequence"/>
</dbReference>
<protein>
    <submittedName>
        <fullName evidence="1">Phosphoglycerate mutase-like protein</fullName>
    </submittedName>
</protein>
<dbReference type="OrthoDB" id="496981at2759"/>
<evidence type="ECO:0000313" key="2">
    <source>
        <dbReference type="Proteomes" id="UP000703269"/>
    </source>
</evidence>
<dbReference type="PANTHER" id="PTHR48100">
    <property type="entry name" value="BROAD-SPECIFICITY PHOSPHATASE YOR283W-RELATED"/>
    <property type="match status" value="1"/>
</dbReference>
<dbReference type="InterPro" id="IPR029033">
    <property type="entry name" value="His_PPase_superfam"/>
</dbReference>
<dbReference type="SMART" id="SM00855">
    <property type="entry name" value="PGAM"/>
    <property type="match status" value="1"/>
</dbReference>
<proteinExistence type="predicted"/>
<evidence type="ECO:0000313" key="1">
    <source>
        <dbReference type="EMBL" id="GJF00616.1"/>
    </source>
</evidence>
<dbReference type="AlphaFoldDB" id="A0A9P3LMN7"/>
<sequence length="286" mass="30984">MSATYTTISGFFVQDDPAAVGSAIGALPPRFGLLDDSADCWATFKAKIDELNARAPAGTAYKVFWLGRHGQGYHNLAEAKYGSRAWDDHWSKLNGDGETVWGPDPLLTRLGELQAEEAHAAWLQEAPRGVPLPQTCFASPLKRALDTWKITFDRAGAAAVLPAEARRVLVLENCREEYGVHTCDLRSTLSHLRTLYTPPTYAFEAGFAEEDPLWDADERESTPHRIGRAISVLDTAFAGDATYISITAHGGFINGFLNAVGRPNYSLPTGGVLPIVVQRTAGAPAN</sequence>
<dbReference type="Gene3D" id="3.40.50.1240">
    <property type="entry name" value="Phosphoglycerate mutase-like"/>
    <property type="match status" value="1"/>
</dbReference>
<dbReference type="EMBL" id="BPQB01000174">
    <property type="protein sequence ID" value="GJF00616.1"/>
    <property type="molecule type" value="Genomic_DNA"/>
</dbReference>
<dbReference type="GO" id="GO:0005737">
    <property type="term" value="C:cytoplasm"/>
    <property type="evidence" value="ECO:0007669"/>
    <property type="project" value="TreeGrafter"/>
</dbReference>
<dbReference type="InterPro" id="IPR050275">
    <property type="entry name" value="PGM_Phosphatase"/>
</dbReference>
<gene>
    <name evidence="1" type="ORF">PsYK624_169100</name>
</gene>
<name>A0A9P3LMN7_9APHY</name>
<dbReference type="PANTHER" id="PTHR48100:SF1">
    <property type="entry name" value="HISTIDINE PHOSPHATASE FAMILY PROTEIN-RELATED"/>
    <property type="match status" value="1"/>
</dbReference>
<keyword evidence="2" id="KW-1185">Reference proteome</keyword>
<dbReference type="CDD" id="cd07067">
    <property type="entry name" value="HP_PGM_like"/>
    <property type="match status" value="1"/>
</dbReference>
<accession>A0A9P3LMN7</accession>
<comment type="caution">
    <text evidence="1">The sequence shown here is derived from an EMBL/GenBank/DDBJ whole genome shotgun (WGS) entry which is preliminary data.</text>
</comment>
<reference evidence="1 2" key="1">
    <citation type="submission" date="2021-08" db="EMBL/GenBank/DDBJ databases">
        <title>Draft Genome Sequence of Phanerochaete sordida strain YK-624.</title>
        <authorList>
            <person name="Mori T."/>
            <person name="Dohra H."/>
            <person name="Suzuki T."/>
            <person name="Kawagishi H."/>
            <person name="Hirai H."/>
        </authorList>
    </citation>
    <scope>NUCLEOTIDE SEQUENCE [LARGE SCALE GENOMIC DNA]</scope>
    <source>
        <strain evidence="1 2">YK-624</strain>
    </source>
</reference>